<dbReference type="Gene3D" id="3.40.50.150">
    <property type="entry name" value="Vaccinia Virus protein VP39"/>
    <property type="match status" value="1"/>
</dbReference>
<dbReference type="GeneID" id="85227731"/>
<reference evidence="4" key="1">
    <citation type="submission" date="2023-03" db="EMBL/GenBank/DDBJ databases">
        <title>Mating type loci evolution in Malassezia.</title>
        <authorList>
            <person name="Coelho M.A."/>
        </authorList>
    </citation>
    <scope>NUCLEOTIDE SEQUENCE</scope>
    <source>
        <strain evidence="4">CBS 9431</strain>
    </source>
</reference>
<organism evidence="4 5">
    <name type="scientific">Malassezia japonica</name>
    <dbReference type="NCBI Taxonomy" id="223818"/>
    <lineage>
        <taxon>Eukaryota</taxon>
        <taxon>Fungi</taxon>
        <taxon>Dikarya</taxon>
        <taxon>Basidiomycota</taxon>
        <taxon>Ustilaginomycotina</taxon>
        <taxon>Malasseziomycetes</taxon>
        <taxon>Malasseziales</taxon>
        <taxon>Malasseziaceae</taxon>
        <taxon>Malassezia</taxon>
    </lineage>
</organism>
<dbReference type="GO" id="GO:0008757">
    <property type="term" value="F:S-adenosylmethionine-dependent methyltransferase activity"/>
    <property type="evidence" value="ECO:0007669"/>
    <property type="project" value="InterPro"/>
</dbReference>
<evidence type="ECO:0000256" key="1">
    <source>
        <dbReference type="ARBA" id="ARBA00022603"/>
    </source>
</evidence>
<protein>
    <recommendedName>
        <fullName evidence="3">Methyltransferase type 11 domain-containing protein</fullName>
    </recommendedName>
</protein>
<dbReference type="InterPro" id="IPR013216">
    <property type="entry name" value="Methyltransf_11"/>
</dbReference>
<dbReference type="PANTHER" id="PTHR13090">
    <property type="entry name" value="ARGININE-HYDROXYLASE NDUFAF5, MITOCHONDRIAL"/>
    <property type="match status" value="1"/>
</dbReference>
<dbReference type="InterPro" id="IPR050602">
    <property type="entry name" value="Malonyl-ACP_OMT"/>
</dbReference>
<keyword evidence="1" id="KW-0489">Methyltransferase</keyword>
<dbReference type="EMBL" id="CP119965">
    <property type="protein sequence ID" value="WFD41087.1"/>
    <property type="molecule type" value="Genomic_DNA"/>
</dbReference>
<evidence type="ECO:0000313" key="5">
    <source>
        <dbReference type="Proteomes" id="UP001217754"/>
    </source>
</evidence>
<dbReference type="RefSeq" id="XP_060123984.1">
    <property type="nucleotide sequence ID" value="XM_060268001.1"/>
</dbReference>
<dbReference type="Pfam" id="PF08241">
    <property type="entry name" value="Methyltransf_11"/>
    <property type="match status" value="1"/>
</dbReference>
<dbReference type="GO" id="GO:0032259">
    <property type="term" value="P:methylation"/>
    <property type="evidence" value="ECO:0007669"/>
    <property type="project" value="UniProtKB-KW"/>
</dbReference>
<dbReference type="GO" id="GO:0032981">
    <property type="term" value="P:mitochondrial respiratory chain complex I assembly"/>
    <property type="evidence" value="ECO:0007669"/>
    <property type="project" value="TreeGrafter"/>
</dbReference>
<proteinExistence type="predicted"/>
<feature type="domain" description="Methyltransferase type 11" evidence="3">
    <location>
        <begin position="98"/>
        <end position="194"/>
    </location>
</feature>
<accession>A0AAF0F5S0</accession>
<dbReference type="Proteomes" id="UP001217754">
    <property type="component" value="Chromosome 8"/>
</dbReference>
<dbReference type="GO" id="GO:0005739">
    <property type="term" value="C:mitochondrion"/>
    <property type="evidence" value="ECO:0007669"/>
    <property type="project" value="TreeGrafter"/>
</dbReference>
<dbReference type="InterPro" id="IPR029063">
    <property type="entry name" value="SAM-dependent_MTases_sf"/>
</dbReference>
<dbReference type="PANTHER" id="PTHR13090:SF1">
    <property type="entry name" value="ARGININE-HYDROXYLASE NDUFAF5, MITOCHONDRIAL"/>
    <property type="match status" value="1"/>
</dbReference>
<keyword evidence="5" id="KW-1185">Reference proteome</keyword>
<name>A0AAF0F5S0_9BASI</name>
<dbReference type="CDD" id="cd02440">
    <property type="entry name" value="AdoMet_MTases"/>
    <property type="match status" value="1"/>
</dbReference>
<dbReference type="AlphaFoldDB" id="A0AAF0F5S0"/>
<evidence type="ECO:0000313" key="4">
    <source>
        <dbReference type="EMBL" id="WFD41087.1"/>
    </source>
</evidence>
<evidence type="ECO:0000256" key="2">
    <source>
        <dbReference type="ARBA" id="ARBA00022679"/>
    </source>
</evidence>
<dbReference type="SUPFAM" id="SSF53335">
    <property type="entry name" value="S-adenosyl-L-methionine-dependent methyltransferases"/>
    <property type="match status" value="1"/>
</dbReference>
<gene>
    <name evidence="4" type="ORF">MJAP1_004080</name>
</gene>
<sequence>MHGWLRPMARGLRTSAVLARATPTNAPASSPYLIFDRDVKERQRSRAAVRAPVNEHGQFDVAKRGEPSRLTDYVRDMAAESLAERLLDIKRAYPTIVELGAGAGHLRKFLDVPGTGVEKLIMCDTSADMLNRDRDDDAKYPFAIERRVVDEEMLPFEENSLDCIIASGSLHWTNDLPGALIQIQRALKPDGVFLGYMMGGDTLFELRSSLLVAEQERHGGLSVHVSPMTDTRDVSSLLTRAGFTLQTVDLDEVTVHYPGLFELLEDLRDMGESNAVINRRAYLRRDTLLAAAATYEALHGTPEGHLPATYAPIFMIGWKPSPDQRKPLERGSASHSLKDVL</sequence>
<evidence type="ECO:0000259" key="3">
    <source>
        <dbReference type="Pfam" id="PF08241"/>
    </source>
</evidence>
<keyword evidence="2" id="KW-0808">Transferase</keyword>